<keyword evidence="11" id="KW-0325">Glycoprotein</keyword>
<dbReference type="CDD" id="cd04273">
    <property type="entry name" value="ZnMc_ADAMTS_like"/>
    <property type="match status" value="1"/>
</dbReference>
<dbReference type="PhylomeDB" id="T1J9R7"/>
<reference evidence="14" key="2">
    <citation type="submission" date="2015-02" db="UniProtKB">
        <authorList>
            <consortium name="EnsemblMetazoa"/>
        </authorList>
    </citation>
    <scope>IDENTIFICATION</scope>
</reference>
<dbReference type="GO" id="GO:0005576">
    <property type="term" value="C:extracellular region"/>
    <property type="evidence" value="ECO:0007669"/>
    <property type="project" value="UniProtKB-SubCell"/>
</dbReference>
<dbReference type="Pfam" id="PF17771">
    <property type="entry name" value="ADAMTS_CR_2"/>
    <property type="match status" value="1"/>
</dbReference>
<keyword evidence="9" id="KW-0482">Metalloprotease</keyword>
<feature type="domain" description="Peptidase M12B" evidence="13">
    <location>
        <begin position="220"/>
        <end position="437"/>
    </location>
</feature>
<dbReference type="HOGENOM" id="CLU_000660_4_0_1"/>
<keyword evidence="5" id="KW-0732">Signal</keyword>
<keyword evidence="10" id="KW-1015">Disulfide bond</keyword>
<organism evidence="14 15">
    <name type="scientific">Strigamia maritima</name>
    <name type="common">European centipede</name>
    <name type="synonym">Geophilus maritimus</name>
    <dbReference type="NCBI Taxonomy" id="126957"/>
    <lineage>
        <taxon>Eukaryota</taxon>
        <taxon>Metazoa</taxon>
        <taxon>Ecdysozoa</taxon>
        <taxon>Arthropoda</taxon>
        <taxon>Myriapoda</taxon>
        <taxon>Chilopoda</taxon>
        <taxon>Pleurostigmophora</taxon>
        <taxon>Geophilomorpha</taxon>
        <taxon>Linotaeniidae</taxon>
        <taxon>Strigamia</taxon>
    </lineage>
</organism>
<dbReference type="GO" id="GO:0031012">
    <property type="term" value="C:extracellular matrix"/>
    <property type="evidence" value="ECO:0007669"/>
    <property type="project" value="TreeGrafter"/>
</dbReference>
<dbReference type="InterPro" id="IPR057401">
    <property type="entry name" value="Adt-1/2-like_dom"/>
</dbReference>
<dbReference type="InterPro" id="IPR041645">
    <property type="entry name" value="ADAMTS_CR_2"/>
</dbReference>
<comment type="subcellular location">
    <subcellularLocation>
        <location evidence="1">Secreted</location>
    </subcellularLocation>
</comment>
<evidence type="ECO:0000313" key="15">
    <source>
        <dbReference type="Proteomes" id="UP000014500"/>
    </source>
</evidence>
<feature type="active site" evidence="12">
    <location>
        <position position="377"/>
    </location>
</feature>
<dbReference type="Pfam" id="PF01562">
    <property type="entry name" value="Pep_M12B_propep"/>
    <property type="match status" value="1"/>
</dbReference>
<dbReference type="OMA" id="ATHICSA"/>
<evidence type="ECO:0000313" key="14">
    <source>
        <dbReference type="EnsemblMetazoa" id="SMAR010464-PA"/>
    </source>
</evidence>
<dbReference type="GO" id="GO:0006508">
    <property type="term" value="P:proteolysis"/>
    <property type="evidence" value="ECO:0007669"/>
    <property type="project" value="UniProtKB-KW"/>
</dbReference>
<dbReference type="STRING" id="126957.T1J9R7"/>
<protein>
    <recommendedName>
        <fullName evidence="13">Peptidase M12B domain-containing protein</fullName>
    </recommendedName>
</protein>
<dbReference type="PROSITE" id="PS50092">
    <property type="entry name" value="TSP1"/>
    <property type="match status" value="1"/>
</dbReference>
<dbReference type="InterPro" id="IPR024079">
    <property type="entry name" value="MetalloPept_cat_dom_sf"/>
</dbReference>
<dbReference type="GO" id="GO:0046872">
    <property type="term" value="F:metal ion binding"/>
    <property type="evidence" value="ECO:0007669"/>
    <property type="project" value="UniProtKB-KW"/>
</dbReference>
<evidence type="ECO:0000256" key="10">
    <source>
        <dbReference type="ARBA" id="ARBA00023157"/>
    </source>
</evidence>
<proteinExistence type="predicted"/>
<dbReference type="InterPro" id="IPR050439">
    <property type="entry name" value="ADAMTS_ADAMTS-like"/>
</dbReference>
<keyword evidence="8 12" id="KW-0862">Zinc</keyword>
<evidence type="ECO:0000256" key="7">
    <source>
        <dbReference type="ARBA" id="ARBA00022801"/>
    </source>
</evidence>
<dbReference type="eggNOG" id="KOG3538">
    <property type="taxonomic scope" value="Eukaryota"/>
</dbReference>
<evidence type="ECO:0000256" key="5">
    <source>
        <dbReference type="ARBA" id="ARBA00022729"/>
    </source>
</evidence>
<dbReference type="SUPFAM" id="SSF55486">
    <property type="entry name" value="Metalloproteases ('zincins'), catalytic domain"/>
    <property type="match status" value="1"/>
</dbReference>
<dbReference type="Gene3D" id="2.20.100.10">
    <property type="entry name" value="Thrombospondin type-1 (TSP1) repeat"/>
    <property type="match status" value="1"/>
</dbReference>
<name>T1J9R7_STRMM</name>
<comment type="caution">
    <text evidence="12">Lacks conserved residue(s) required for the propagation of feature annotation.</text>
</comment>
<dbReference type="Pfam" id="PF01421">
    <property type="entry name" value="Reprolysin"/>
    <property type="match status" value="1"/>
</dbReference>
<evidence type="ECO:0000256" key="9">
    <source>
        <dbReference type="ARBA" id="ARBA00023049"/>
    </source>
</evidence>
<dbReference type="EMBL" id="JH431978">
    <property type="status" value="NOT_ANNOTATED_CDS"/>
    <property type="molecule type" value="Genomic_DNA"/>
</dbReference>
<keyword evidence="6" id="KW-0677">Repeat</keyword>
<keyword evidence="7" id="KW-0378">Hydrolase</keyword>
<dbReference type="InterPro" id="IPR002870">
    <property type="entry name" value="Peptidase_M12B_N"/>
</dbReference>
<dbReference type="GO" id="GO:0004222">
    <property type="term" value="F:metalloendopeptidase activity"/>
    <property type="evidence" value="ECO:0007669"/>
    <property type="project" value="InterPro"/>
</dbReference>
<keyword evidence="4 12" id="KW-0479">Metal-binding</keyword>
<keyword evidence="2" id="KW-0964">Secreted</keyword>
<dbReference type="PROSITE" id="PS50215">
    <property type="entry name" value="ADAM_MEPRO"/>
    <property type="match status" value="1"/>
</dbReference>
<evidence type="ECO:0000256" key="6">
    <source>
        <dbReference type="ARBA" id="ARBA00022737"/>
    </source>
</evidence>
<keyword evidence="3" id="KW-0645">Protease</keyword>
<dbReference type="Gene3D" id="3.40.390.10">
    <property type="entry name" value="Collagenase (Catalytic Domain)"/>
    <property type="match status" value="1"/>
</dbReference>
<feature type="binding site" evidence="12">
    <location>
        <position position="376"/>
    </location>
    <ligand>
        <name>Zn(2+)</name>
        <dbReference type="ChEBI" id="CHEBI:29105"/>
        <note>catalytic</note>
    </ligand>
</feature>
<evidence type="ECO:0000256" key="2">
    <source>
        <dbReference type="ARBA" id="ARBA00022525"/>
    </source>
</evidence>
<dbReference type="EnsemblMetazoa" id="SMAR010464-RA">
    <property type="protein sequence ID" value="SMAR010464-PA"/>
    <property type="gene ID" value="SMAR010464"/>
</dbReference>
<sequence>MNFIYIYSMFVCIFFNYSSVASRKTKINEYITLSRHERSFLFGSGRKVPKYQLVYLPVFDGRQSKTLKRQVETNCQPFNLNITAFGQELELELTPNQHITNDNLLLVTRTNEKTLNKSNIISDSLNGCHYHGEVITLPGGKVALSLHRGYTGIIVPTVGEHWLVHPAPRRIRNRHLVDAKVPHIIYKKENSEISECGHTYSNLTREKRSFHTSYSSSNQLSIETAVFVDKDMYNLMKTSFPADPEHGVMEVVLAMINAAELLFQAESLETNIKLTLVQLEIQKTEFEGLKRSANIDEYLKNFCSWQKKINPNNDDDPLHWDHALLLTGSNLYSQDKEGKQNNQVVGLAPVSGMCLFGNSCSVNEGGHFEAVYVIAHELGHSMGMQHDGPQNSNKCDKNKFIMSPTLGSGKTTWSACSREYLLRFLRSAQARCLWDQGFSPQHLNHQRNTLLPGQRFHPDQQCRLKFGSASMKDPTQPLDKICQDLQCLTNNYPLTSHPALEGSFCGENKYCRSGNCVLRPLEISLRPINGGWGQWSPFGPCASSCLSSNDGQLSSEGIMLSTRRCDNPHPEHSGKPCKGKHHRYKLCHLSHLCPKLNQLSISDYATHICSAAAASNEQLTGSGEQLEHPDVNKACSVWCLTKTGETISRNWKFPDGTQCKMGNVTDVVKMYCVEGMCEVFEENELSE</sequence>
<dbReference type="PANTHER" id="PTHR13723:SF275">
    <property type="entry name" value="STALL, ISOFORM C"/>
    <property type="match status" value="1"/>
</dbReference>
<accession>T1J9R7</accession>
<evidence type="ECO:0000256" key="12">
    <source>
        <dbReference type="PROSITE-ProRule" id="PRU00276"/>
    </source>
</evidence>
<dbReference type="Pfam" id="PF25379">
    <property type="entry name" value="Adt-1"/>
    <property type="match status" value="1"/>
</dbReference>
<feature type="binding site" evidence="12">
    <location>
        <position position="380"/>
    </location>
    <ligand>
        <name>Zn(2+)</name>
        <dbReference type="ChEBI" id="CHEBI:29105"/>
        <note>catalytic</note>
    </ligand>
</feature>
<dbReference type="GO" id="GO:0030198">
    <property type="term" value="P:extracellular matrix organization"/>
    <property type="evidence" value="ECO:0007669"/>
    <property type="project" value="TreeGrafter"/>
</dbReference>
<evidence type="ECO:0000256" key="4">
    <source>
        <dbReference type="ARBA" id="ARBA00022723"/>
    </source>
</evidence>
<dbReference type="InterPro" id="IPR000884">
    <property type="entry name" value="TSP1_rpt"/>
</dbReference>
<dbReference type="Proteomes" id="UP000014500">
    <property type="component" value="Unassembled WGS sequence"/>
</dbReference>
<evidence type="ECO:0000256" key="8">
    <source>
        <dbReference type="ARBA" id="ARBA00022833"/>
    </source>
</evidence>
<dbReference type="InterPro" id="IPR036383">
    <property type="entry name" value="TSP1_rpt_sf"/>
</dbReference>
<dbReference type="AlphaFoldDB" id="T1J9R7"/>
<dbReference type="InterPro" id="IPR001590">
    <property type="entry name" value="Peptidase_M12B"/>
</dbReference>
<reference evidence="15" key="1">
    <citation type="submission" date="2011-05" db="EMBL/GenBank/DDBJ databases">
        <authorList>
            <person name="Richards S.R."/>
            <person name="Qu J."/>
            <person name="Jiang H."/>
            <person name="Jhangiani S.N."/>
            <person name="Agravi P."/>
            <person name="Goodspeed R."/>
            <person name="Gross S."/>
            <person name="Mandapat C."/>
            <person name="Jackson L."/>
            <person name="Mathew T."/>
            <person name="Pu L."/>
            <person name="Thornton R."/>
            <person name="Saada N."/>
            <person name="Wilczek-Boney K.B."/>
            <person name="Lee S."/>
            <person name="Kovar C."/>
            <person name="Wu Y."/>
            <person name="Scherer S.E."/>
            <person name="Worley K.C."/>
            <person name="Muzny D.M."/>
            <person name="Gibbs R."/>
        </authorList>
    </citation>
    <scope>NUCLEOTIDE SEQUENCE</scope>
    <source>
        <strain evidence="15">Brora</strain>
    </source>
</reference>
<feature type="binding site" evidence="12">
    <location>
        <position position="386"/>
    </location>
    <ligand>
        <name>Zn(2+)</name>
        <dbReference type="ChEBI" id="CHEBI:29105"/>
        <note>catalytic</note>
    </ligand>
</feature>
<evidence type="ECO:0000256" key="1">
    <source>
        <dbReference type="ARBA" id="ARBA00004613"/>
    </source>
</evidence>
<evidence type="ECO:0000256" key="3">
    <source>
        <dbReference type="ARBA" id="ARBA00022670"/>
    </source>
</evidence>
<dbReference type="PANTHER" id="PTHR13723">
    <property type="entry name" value="ADAMTS A DISINTEGRIN AND METALLOPROTEASE WITH THROMBOSPONDIN MOTIFS PROTEASE"/>
    <property type="match status" value="1"/>
</dbReference>
<dbReference type="SUPFAM" id="SSF82895">
    <property type="entry name" value="TSP-1 type 1 repeat"/>
    <property type="match status" value="1"/>
</dbReference>
<keyword evidence="15" id="KW-1185">Reference proteome</keyword>
<evidence type="ECO:0000259" key="13">
    <source>
        <dbReference type="PROSITE" id="PS50215"/>
    </source>
</evidence>
<evidence type="ECO:0000256" key="11">
    <source>
        <dbReference type="ARBA" id="ARBA00023180"/>
    </source>
</evidence>
<dbReference type="Gene3D" id="3.40.1620.60">
    <property type="match status" value="1"/>
</dbReference>